<protein>
    <submittedName>
        <fullName evidence="2">Uncharacterized protein</fullName>
    </submittedName>
</protein>
<keyword evidence="1" id="KW-0472">Membrane</keyword>
<name>A0A0F9KTJ3_9ZZZZ</name>
<sequence length="200" mass="22387">MYFMMRRVLFSILLLSLIIPVSGITVVEVDYEDGVSLANYDWYEEVITFTFSSVLSSGDKYAVGVGFARIDESCSESVADNYDEGIYFTMSEASDIVEHTYIELLGLMADETTTESATDTFFASEPNYVWDADSDSPYFCAMVGIVFLTPISQVTMNAAAIKLHQFEAPSFFASMPVSPIPIFFGFVTIVLIYRRKENLN</sequence>
<dbReference type="AlphaFoldDB" id="A0A0F9KTJ3"/>
<accession>A0A0F9KTJ3</accession>
<gene>
    <name evidence="2" type="ORF">LCGC14_1287150</name>
</gene>
<evidence type="ECO:0000256" key="1">
    <source>
        <dbReference type="SAM" id="Phobius"/>
    </source>
</evidence>
<keyword evidence="1" id="KW-0812">Transmembrane</keyword>
<evidence type="ECO:0000313" key="2">
    <source>
        <dbReference type="EMBL" id="KKM85634.1"/>
    </source>
</evidence>
<keyword evidence="1" id="KW-1133">Transmembrane helix</keyword>
<comment type="caution">
    <text evidence="2">The sequence shown here is derived from an EMBL/GenBank/DDBJ whole genome shotgun (WGS) entry which is preliminary data.</text>
</comment>
<dbReference type="EMBL" id="LAZR01007380">
    <property type="protein sequence ID" value="KKM85634.1"/>
    <property type="molecule type" value="Genomic_DNA"/>
</dbReference>
<proteinExistence type="predicted"/>
<feature type="transmembrane region" description="Helical" evidence="1">
    <location>
        <begin position="171"/>
        <end position="193"/>
    </location>
</feature>
<reference evidence="2" key="1">
    <citation type="journal article" date="2015" name="Nature">
        <title>Complex archaea that bridge the gap between prokaryotes and eukaryotes.</title>
        <authorList>
            <person name="Spang A."/>
            <person name="Saw J.H."/>
            <person name="Jorgensen S.L."/>
            <person name="Zaremba-Niedzwiedzka K."/>
            <person name="Martijn J."/>
            <person name="Lind A.E."/>
            <person name="van Eijk R."/>
            <person name="Schleper C."/>
            <person name="Guy L."/>
            <person name="Ettema T.J."/>
        </authorList>
    </citation>
    <scope>NUCLEOTIDE SEQUENCE</scope>
</reference>
<organism evidence="2">
    <name type="scientific">marine sediment metagenome</name>
    <dbReference type="NCBI Taxonomy" id="412755"/>
    <lineage>
        <taxon>unclassified sequences</taxon>
        <taxon>metagenomes</taxon>
        <taxon>ecological metagenomes</taxon>
    </lineage>
</organism>